<organism evidence="1 2">
    <name type="scientific">Rubellimicrobium thermophilum DSM 16684</name>
    <dbReference type="NCBI Taxonomy" id="1123069"/>
    <lineage>
        <taxon>Bacteria</taxon>
        <taxon>Pseudomonadati</taxon>
        <taxon>Pseudomonadota</taxon>
        <taxon>Alphaproteobacteria</taxon>
        <taxon>Rhodobacterales</taxon>
        <taxon>Roseobacteraceae</taxon>
        <taxon>Rubellimicrobium</taxon>
    </lineage>
</organism>
<dbReference type="RefSeq" id="WP_021098372.1">
    <property type="nucleotide sequence ID" value="NZ_KE557322.1"/>
</dbReference>
<reference evidence="1 2" key="1">
    <citation type="journal article" date="2013" name="Stand. Genomic Sci.">
        <title>Genome sequence of the reddish-pigmented Rubellimicrobium thermophilum type strain (DSM 16684(T)), a member of the Roseobacter clade.</title>
        <authorList>
            <person name="Fiebig A."/>
            <person name="Riedel T."/>
            <person name="Gronow S."/>
            <person name="Petersen J."/>
            <person name="Klenk H.P."/>
            <person name="Goker M."/>
        </authorList>
    </citation>
    <scope>NUCLEOTIDE SEQUENCE [LARGE SCALE GENOMIC DNA]</scope>
    <source>
        <strain evidence="1 2">DSM 16684</strain>
    </source>
</reference>
<proteinExistence type="predicted"/>
<gene>
    <name evidence="1" type="ORF">ruthe_02290</name>
</gene>
<dbReference type="PATRIC" id="fig|1123069.3.peg.2266"/>
<comment type="caution">
    <text evidence="1">The sequence shown here is derived from an EMBL/GenBank/DDBJ whole genome shotgun (WGS) entry which is preliminary data.</text>
</comment>
<dbReference type="EMBL" id="AOLV01000026">
    <property type="protein sequence ID" value="EPX84384.1"/>
    <property type="molecule type" value="Genomic_DNA"/>
</dbReference>
<dbReference type="HOGENOM" id="CLU_1676550_0_0_5"/>
<dbReference type="AlphaFoldDB" id="S9SDQ7"/>
<protein>
    <submittedName>
        <fullName evidence="1">Uncharacterized protein</fullName>
    </submittedName>
</protein>
<evidence type="ECO:0000313" key="1">
    <source>
        <dbReference type="EMBL" id="EPX84384.1"/>
    </source>
</evidence>
<dbReference type="OrthoDB" id="6951663at2"/>
<keyword evidence="2" id="KW-1185">Reference proteome</keyword>
<name>S9SDQ7_9RHOB</name>
<sequence length="157" mass="17158">MEADRERLRATVLDRQRAALTELCNRPGCEGARAILDRLDQLDPVTVDDAIADLRAGRFVPLPEADAPDLFDTFFPAVVRPSNSTTIARGQSRSALAGGQNLGPLPFADLDSQTRKRGQHLVETWGAAENDLRQNQPERLSAMLARLFGLIGLAALR</sequence>
<accession>S9SDQ7</accession>
<dbReference type="STRING" id="1123069.ruthe_02290"/>
<dbReference type="Proteomes" id="UP000015346">
    <property type="component" value="Unassembled WGS sequence"/>
</dbReference>
<evidence type="ECO:0000313" key="2">
    <source>
        <dbReference type="Proteomes" id="UP000015346"/>
    </source>
</evidence>